<feature type="chain" id="PRO_5002127026" evidence="2">
    <location>
        <begin position="18"/>
        <end position="66"/>
    </location>
</feature>
<sequence>MLYNLLMLSNLSMFLMCNVLNKYVTEESSVNHGQRRDRRVLLIPGTEKRPKRSFQKELKMKFKKKG</sequence>
<organism evidence="3">
    <name type="scientific">Arion vulgaris</name>
    <dbReference type="NCBI Taxonomy" id="1028688"/>
    <lineage>
        <taxon>Eukaryota</taxon>
        <taxon>Metazoa</taxon>
        <taxon>Spiralia</taxon>
        <taxon>Lophotrochozoa</taxon>
        <taxon>Mollusca</taxon>
        <taxon>Gastropoda</taxon>
        <taxon>Heterobranchia</taxon>
        <taxon>Euthyneura</taxon>
        <taxon>Panpulmonata</taxon>
        <taxon>Eupulmonata</taxon>
        <taxon>Stylommatophora</taxon>
        <taxon>Helicina</taxon>
        <taxon>Arionoidea</taxon>
        <taxon>Arionidae</taxon>
        <taxon>Arion</taxon>
    </lineage>
</organism>
<keyword evidence="2" id="KW-0732">Signal</keyword>
<evidence type="ECO:0000256" key="1">
    <source>
        <dbReference type="SAM" id="MobiDB-lite"/>
    </source>
</evidence>
<gene>
    <name evidence="3" type="primary">ORF68702</name>
</gene>
<evidence type="ECO:0000256" key="2">
    <source>
        <dbReference type="SAM" id="SignalP"/>
    </source>
</evidence>
<evidence type="ECO:0000313" key="3">
    <source>
        <dbReference type="EMBL" id="CEK69045.1"/>
    </source>
</evidence>
<name>A0A0B6ZMW4_9EUPU</name>
<protein>
    <submittedName>
        <fullName evidence="3">Uncharacterized protein</fullName>
    </submittedName>
</protein>
<accession>A0A0B6ZMW4</accession>
<feature type="region of interest" description="Disordered" evidence="1">
    <location>
        <begin position="28"/>
        <end position="66"/>
    </location>
</feature>
<dbReference type="AlphaFoldDB" id="A0A0B6ZMW4"/>
<proteinExistence type="predicted"/>
<feature type="signal peptide" evidence="2">
    <location>
        <begin position="1"/>
        <end position="17"/>
    </location>
</feature>
<reference evidence="3" key="1">
    <citation type="submission" date="2014-12" db="EMBL/GenBank/DDBJ databases">
        <title>Insight into the proteome of Arion vulgaris.</title>
        <authorList>
            <person name="Aradska J."/>
            <person name="Bulat T."/>
            <person name="Smidak R."/>
            <person name="Sarate P."/>
            <person name="Gangsoo J."/>
            <person name="Sialana F."/>
            <person name="Bilban M."/>
            <person name="Lubec G."/>
        </authorList>
    </citation>
    <scope>NUCLEOTIDE SEQUENCE</scope>
    <source>
        <tissue evidence="3">Skin</tissue>
    </source>
</reference>
<dbReference type="EMBL" id="HACG01022180">
    <property type="protein sequence ID" value="CEK69045.1"/>
    <property type="molecule type" value="Transcribed_RNA"/>
</dbReference>